<dbReference type="RefSeq" id="WP_062195022.1">
    <property type="nucleotide sequence ID" value="NZ_DF967965.1"/>
</dbReference>
<keyword evidence="3" id="KW-0812">Transmembrane</keyword>
<evidence type="ECO:0000256" key="3">
    <source>
        <dbReference type="SAM" id="Phobius"/>
    </source>
</evidence>
<dbReference type="Pfam" id="PF00072">
    <property type="entry name" value="Response_reg"/>
    <property type="match status" value="1"/>
</dbReference>
<protein>
    <submittedName>
        <fullName evidence="5">Response regulator</fullName>
    </submittedName>
</protein>
<dbReference type="Proteomes" id="UP000264141">
    <property type="component" value="Unassembled WGS sequence"/>
</dbReference>
<dbReference type="PANTHER" id="PTHR44591">
    <property type="entry name" value="STRESS RESPONSE REGULATOR PROTEIN 1"/>
    <property type="match status" value="1"/>
</dbReference>
<organism evidence="5 6">
    <name type="scientific">Anaerolinea thermolimosa</name>
    <dbReference type="NCBI Taxonomy" id="229919"/>
    <lineage>
        <taxon>Bacteria</taxon>
        <taxon>Bacillati</taxon>
        <taxon>Chloroflexota</taxon>
        <taxon>Anaerolineae</taxon>
        <taxon>Anaerolineales</taxon>
        <taxon>Anaerolineaceae</taxon>
        <taxon>Anaerolinea</taxon>
    </lineage>
</organism>
<feature type="domain" description="Response regulatory" evidence="4">
    <location>
        <begin position="7"/>
        <end position="123"/>
    </location>
</feature>
<dbReference type="CDD" id="cd00156">
    <property type="entry name" value="REC"/>
    <property type="match status" value="1"/>
</dbReference>
<keyword evidence="1 2" id="KW-0597">Phosphoprotein</keyword>
<proteinExistence type="predicted"/>
<dbReference type="InterPro" id="IPR011006">
    <property type="entry name" value="CheY-like_superfamily"/>
</dbReference>
<dbReference type="STRING" id="229919.GCA_001050195_02757"/>
<feature type="transmembrane region" description="Helical" evidence="3">
    <location>
        <begin position="74"/>
        <end position="94"/>
    </location>
</feature>
<comment type="caution">
    <text evidence="5">The sequence shown here is derived from an EMBL/GenBank/DDBJ whole genome shotgun (WGS) entry which is preliminary data.</text>
</comment>
<dbReference type="OrthoDB" id="9793549at2"/>
<dbReference type="SUPFAM" id="SSF52172">
    <property type="entry name" value="CheY-like"/>
    <property type="match status" value="1"/>
</dbReference>
<dbReference type="PANTHER" id="PTHR44591:SF23">
    <property type="entry name" value="CHEY SUBFAMILY"/>
    <property type="match status" value="1"/>
</dbReference>
<dbReference type="AlphaFoldDB" id="A0A3D1JCF7"/>
<keyword evidence="3" id="KW-0472">Membrane</keyword>
<dbReference type="Gene3D" id="3.40.50.2300">
    <property type="match status" value="1"/>
</dbReference>
<dbReference type="SMART" id="SM00448">
    <property type="entry name" value="REC"/>
    <property type="match status" value="1"/>
</dbReference>
<evidence type="ECO:0000256" key="2">
    <source>
        <dbReference type="PROSITE-ProRule" id="PRU00169"/>
    </source>
</evidence>
<dbReference type="GO" id="GO:0000160">
    <property type="term" value="P:phosphorelay signal transduction system"/>
    <property type="evidence" value="ECO:0007669"/>
    <property type="project" value="InterPro"/>
</dbReference>
<evidence type="ECO:0000313" key="6">
    <source>
        <dbReference type="Proteomes" id="UP000264141"/>
    </source>
</evidence>
<evidence type="ECO:0000256" key="1">
    <source>
        <dbReference type="ARBA" id="ARBA00022553"/>
    </source>
</evidence>
<reference evidence="5 6" key="1">
    <citation type="journal article" date="2018" name="Nat. Biotechnol.">
        <title>A standardized bacterial taxonomy based on genome phylogeny substantially revises the tree of life.</title>
        <authorList>
            <person name="Parks D.H."/>
            <person name="Chuvochina M."/>
            <person name="Waite D.W."/>
            <person name="Rinke C."/>
            <person name="Skarshewski A."/>
            <person name="Chaumeil P.A."/>
            <person name="Hugenholtz P."/>
        </authorList>
    </citation>
    <scope>NUCLEOTIDE SEQUENCE [LARGE SCALE GENOMIC DNA]</scope>
    <source>
        <strain evidence="5">UBA8781</strain>
    </source>
</reference>
<dbReference type="InterPro" id="IPR001789">
    <property type="entry name" value="Sig_transdc_resp-reg_receiver"/>
</dbReference>
<keyword evidence="3" id="KW-1133">Transmembrane helix</keyword>
<dbReference type="InterPro" id="IPR050595">
    <property type="entry name" value="Bact_response_regulator"/>
</dbReference>
<feature type="modified residue" description="4-aspartylphosphate" evidence="2">
    <location>
        <position position="56"/>
    </location>
</feature>
<dbReference type="EMBL" id="DPBP01000002">
    <property type="protein sequence ID" value="HCE16271.1"/>
    <property type="molecule type" value="Genomic_DNA"/>
</dbReference>
<dbReference type="PROSITE" id="PS50110">
    <property type="entry name" value="RESPONSE_REGULATORY"/>
    <property type="match status" value="1"/>
</dbReference>
<sequence length="148" mass="16979">MEDAKARMLVLMADRLQRDWVVLTLRRAGYEVQACTKPPEVEAILEQKRPTLLLVDSYLPGWDAFAWLERWREAGWLMGVGVIVLSALAFAPVVRRSAQLGALDFIVKPTTSDTLCQRVERALMKVWAPFPSMSVPWKNHETHFQTRE</sequence>
<gene>
    <name evidence="5" type="ORF">DEQ80_00290</name>
</gene>
<evidence type="ECO:0000313" key="5">
    <source>
        <dbReference type="EMBL" id="HCE16271.1"/>
    </source>
</evidence>
<evidence type="ECO:0000259" key="4">
    <source>
        <dbReference type="PROSITE" id="PS50110"/>
    </source>
</evidence>
<accession>A0A3D1JCF7</accession>
<name>A0A3D1JCF7_9CHLR</name>